<protein>
    <submittedName>
        <fullName evidence="2">Bifunctional phosphopantothenoylcysteine decarboxylase/phosphopantothenate synthase</fullName>
    </submittedName>
</protein>
<dbReference type="Proteomes" id="UP001162001">
    <property type="component" value="Segment"/>
</dbReference>
<name>A0A7D3QWG9_9VIRU</name>
<dbReference type="PANTHER" id="PTHR14359:SF6">
    <property type="entry name" value="PHOSPHOPANTOTHENOYLCYSTEINE DECARBOXYLASE"/>
    <property type="match status" value="1"/>
</dbReference>
<keyword evidence="3" id="KW-1185">Reference proteome</keyword>
<dbReference type="InterPro" id="IPR003382">
    <property type="entry name" value="Flavoprotein"/>
</dbReference>
<evidence type="ECO:0000313" key="2">
    <source>
        <dbReference type="EMBL" id="QKF94559.1"/>
    </source>
</evidence>
<accession>A0A7D3QWG9</accession>
<dbReference type="PANTHER" id="PTHR14359">
    <property type="entry name" value="HOMO-OLIGOMERIC FLAVIN CONTAINING CYS DECARBOXYLASE FAMILY"/>
    <property type="match status" value="1"/>
</dbReference>
<sequence length="202" mass="23304">MSNKQLVDTNYCKKNLLLCCSGSIATIKLRILVESLCEKFNIKIILTKQANFFFQTLNDEEKNNIRKVVDRIYLDDDEWYTWQKRNDPIIHIELKSWADIALIAPLSANSMAKICNGICDNLLTNIFRAWPIKNNMIKKPIFVAPAMNTDMYTHPITQQQFDILLHYGYKIIPCISKTLMCGEFGIGAMADTETIIKEILNY</sequence>
<dbReference type="InterPro" id="IPR036551">
    <property type="entry name" value="Flavin_trans-like"/>
</dbReference>
<dbReference type="GO" id="GO:0004633">
    <property type="term" value="F:phosphopantothenoylcysteine decarboxylase activity"/>
    <property type="evidence" value="ECO:0007669"/>
    <property type="project" value="TreeGrafter"/>
</dbReference>
<dbReference type="Gene3D" id="3.40.50.1950">
    <property type="entry name" value="Flavin prenyltransferase-like"/>
    <property type="match status" value="1"/>
</dbReference>
<dbReference type="GO" id="GO:0015937">
    <property type="term" value="P:coenzyme A biosynthetic process"/>
    <property type="evidence" value="ECO:0007669"/>
    <property type="project" value="TreeGrafter"/>
</dbReference>
<organism evidence="2 3">
    <name type="scientific">Fadolivirus FV1/VV64</name>
    <dbReference type="NCBI Taxonomy" id="3070911"/>
    <lineage>
        <taxon>Viruses</taxon>
        <taxon>Varidnaviria</taxon>
        <taxon>Bamfordvirae</taxon>
        <taxon>Nucleocytoviricota</taxon>
        <taxon>Megaviricetes</taxon>
        <taxon>Imitervirales</taxon>
        <taxon>Mimiviridae</taxon>
        <taxon>Klosneuvirinae</taxon>
        <taxon>Fadolivirus</taxon>
        <taxon>Fadolivirus algeromassiliense</taxon>
    </lineage>
</organism>
<feature type="domain" description="Flavoprotein" evidence="1">
    <location>
        <begin position="14"/>
        <end position="200"/>
    </location>
</feature>
<dbReference type="Pfam" id="PF02441">
    <property type="entry name" value="Flavoprotein"/>
    <property type="match status" value="1"/>
</dbReference>
<evidence type="ECO:0000259" key="1">
    <source>
        <dbReference type="Pfam" id="PF02441"/>
    </source>
</evidence>
<evidence type="ECO:0000313" key="3">
    <source>
        <dbReference type="Proteomes" id="UP001162001"/>
    </source>
</evidence>
<dbReference type="GO" id="GO:0010181">
    <property type="term" value="F:FMN binding"/>
    <property type="evidence" value="ECO:0007669"/>
    <property type="project" value="TreeGrafter"/>
</dbReference>
<dbReference type="EMBL" id="MT418680">
    <property type="protein sequence ID" value="QKF94559.1"/>
    <property type="molecule type" value="Genomic_DNA"/>
</dbReference>
<dbReference type="SUPFAM" id="SSF52507">
    <property type="entry name" value="Homo-oligomeric flavin-containing Cys decarboxylases, HFCD"/>
    <property type="match status" value="1"/>
</dbReference>
<gene>
    <name evidence="2" type="ORF">Fadolivirus_1_1101</name>
</gene>
<reference evidence="2 3" key="1">
    <citation type="submission" date="2020-04" db="EMBL/GenBank/DDBJ databases">
        <title>Advantages and limits of metagenomic assembly and binning of a giant virus.</title>
        <authorList>
            <person name="Schulz F."/>
            <person name="Andreani J."/>
            <person name="Francis R."/>
            <person name="Boudjemaa H."/>
            <person name="Bou Khalil J.Y."/>
            <person name="Lee J."/>
            <person name="La Scola B."/>
            <person name="Woyke T."/>
        </authorList>
    </citation>
    <scope>NUCLEOTIDE SEQUENCE [LARGE SCALE GENOMIC DNA]</scope>
    <source>
        <strain evidence="2 3">FV1/VV64</strain>
    </source>
</reference>
<proteinExistence type="predicted"/>